<dbReference type="KEGG" id="bbe:BBR47_30110"/>
<evidence type="ECO:0000313" key="2">
    <source>
        <dbReference type="Proteomes" id="UP000001877"/>
    </source>
</evidence>
<evidence type="ECO:0000313" key="1">
    <source>
        <dbReference type="EMBL" id="BAH43988.1"/>
    </source>
</evidence>
<reference evidence="1 2" key="1">
    <citation type="submission" date="2005-03" db="EMBL/GenBank/DDBJ databases">
        <title>Brevibacillus brevis strain 47, complete genome.</title>
        <authorList>
            <person name="Hosoyama A."/>
            <person name="Yamada R."/>
            <person name="Hongo Y."/>
            <person name="Terui Y."/>
            <person name="Ankai A."/>
            <person name="Masuyama W."/>
            <person name="Sekiguchi M."/>
            <person name="Takeda T."/>
            <person name="Asano K."/>
            <person name="Ohji S."/>
            <person name="Ichikawa N."/>
            <person name="Narita S."/>
            <person name="Aoki N."/>
            <person name="Miura H."/>
            <person name="Matsushita S."/>
            <person name="Sekigawa T."/>
            <person name="Yamagata H."/>
            <person name="Yoshikawa H."/>
            <person name="Udaka S."/>
            <person name="Tanikawa S."/>
            <person name="Fujita N."/>
        </authorList>
    </citation>
    <scope>NUCLEOTIDE SEQUENCE [LARGE SCALE GENOMIC DNA]</scope>
    <source>
        <strain evidence="2">47 / JCM 6285 / NBRC 100599</strain>
    </source>
</reference>
<gene>
    <name evidence="1" type="ordered locus">BBR47_30110</name>
</gene>
<dbReference type="AlphaFoldDB" id="C0ZDX9"/>
<organism evidence="1 2">
    <name type="scientific">Brevibacillus brevis (strain 47 / JCM 6285 / NBRC 100599)</name>
    <dbReference type="NCBI Taxonomy" id="358681"/>
    <lineage>
        <taxon>Bacteria</taxon>
        <taxon>Bacillati</taxon>
        <taxon>Bacillota</taxon>
        <taxon>Bacilli</taxon>
        <taxon>Bacillales</taxon>
        <taxon>Paenibacillaceae</taxon>
        <taxon>Brevibacillus</taxon>
    </lineage>
</organism>
<protein>
    <submittedName>
        <fullName evidence="1">Uncharacterized protein</fullName>
    </submittedName>
</protein>
<dbReference type="EMBL" id="AP008955">
    <property type="protein sequence ID" value="BAH43988.1"/>
    <property type="molecule type" value="Genomic_DNA"/>
</dbReference>
<dbReference type="HOGENOM" id="CLU_3196876_0_0_9"/>
<proteinExistence type="predicted"/>
<dbReference type="Proteomes" id="UP000001877">
    <property type="component" value="Chromosome"/>
</dbReference>
<sequence>MDETVGETIDLVHADTKKLLSPCVMIFELHLRREAITGFPDYKTL</sequence>
<name>C0ZDX9_BREBN</name>
<accession>C0ZDX9</accession>
<keyword evidence="2" id="KW-1185">Reference proteome</keyword>